<accession>A0ABX1DAV4</accession>
<dbReference type="RefSeq" id="WP_167917732.1">
    <property type="nucleotide sequence ID" value="NZ_JAAVJS010000009.1"/>
</dbReference>
<gene>
    <name evidence="1" type="ORF">HC176_08325</name>
</gene>
<keyword evidence="2" id="KW-1185">Reference proteome</keyword>
<name>A0ABX1DAV4_9FLAO</name>
<proteinExistence type="predicted"/>
<dbReference type="EMBL" id="JAAVJS010000009">
    <property type="protein sequence ID" value="NJX15495.1"/>
    <property type="molecule type" value="Genomic_DNA"/>
</dbReference>
<dbReference type="Proteomes" id="UP000760545">
    <property type="component" value="Unassembled WGS sequence"/>
</dbReference>
<evidence type="ECO:0000313" key="1">
    <source>
        <dbReference type="EMBL" id="NJX15495.1"/>
    </source>
</evidence>
<reference evidence="1 2" key="1">
    <citation type="submission" date="2020-03" db="EMBL/GenBank/DDBJ databases">
        <title>Tamlana sp. nov, isolated from XXX.</title>
        <authorList>
            <person name="Cao W.R."/>
        </authorList>
    </citation>
    <scope>NUCLEOTIDE SEQUENCE [LARGE SCALE GENOMIC DNA]</scope>
    <source>
        <strain evidence="1 2">HST1-43</strain>
    </source>
</reference>
<protein>
    <recommendedName>
        <fullName evidence="3">Arginyl-tRNA synthetase</fullName>
    </recommendedName>
</protein>
<comment type="caution">
    <text evidence="1">The sequence shown here is derived from an EMBL/GenBank/DDBJ whole genome shotgun (WGS) entry which is preliminary data.</text>
</comment>
<sequence>MILDSTYHNKEHKPLLEDMVGRPFSLFESIKMNGVGSKRMIISEVSPNLAPYMNVVSDVNYANIELRKKGILIYINKGLKTYTWAIPYYQLVVYRTNGISIHAQGSFIHFKNNKTFRENKRFFEKMMNEKIKNASQFNFRTP</sequence>
<evidence type="ECO:0008006" key="3">
    <source>
        <dbReference type="Google" id="ProtNLM"/>
    </source>
</evidence>
<evidence type="ECO:0000313" key="2">
    <source>
        <dbReference type="Proteomes" id="UP000760545"/>
    </source>
</evidence>
<organism evidence="1 2">
    <name type="scientific">Tamlana crocina</name>
    <dbReference type="NCBI Taxonomy" id="393006"/>
    <lineage>
        <taxon>Bacteria</taxon>
        <taxon>Pseudomonadati</taxon>
        <taxon>Bacteroidota</taxon>
        <taxon>Flavobacteriia</taxon>
        <taxon>Flavobacteriales</taxon>
        <taxon>Flavobacteriaceae</taxon>
        <taxon>Tamlana</taxon>
    </lineage>
</organism>